<feature type="region of interest" description="Disordered" evidence="1">
    <location>
        <begin position="212"/>
        <end position="235"/>
    </location>
</feature>
<proteinExistence type="predicted"/>
<evidence type="ECO:0000313" key="2">
    <source>
        <dbReference type="EMBL" id="QHU14155.1"/>
    </source>
</evidence>
<dbReference type="AlphaFoldDB" id="A0A6C0K7X8"/>
<sequence length="235" mass="24131">MANNLQVMRNLKNGSKPLSGLTYIKNLMPNTICSMVNNPNSKLMQEVNTNDDFLLSAQKITGFCATGDKSNISASFSDLAKMIKNKYRPSAVSLGSSMSAPPVLGAAARKREYVARKAAEAAAAAAAAANATAANAARKAAANAANAQAANAARQAANAAAAANAEAAATAAAAEAASVSTPTAQGPSNLNTIRQQVAKLDQDLQGLKNILNTATAAGGKRRKTRSKRKSSTRRN</sequence>
<feature type="compositionally biased region" description="Basic residues" evidence="1">
    <location>
        <begin position="219"/>
        <end position="235"/>
    </location>
</feature>
<reference evidence="2" key="1">
    <citation type="journal article" date="2020" name="Nature">
        <title>Giant virus diversity and host interactions through global metagenomics.</title>
        <authorList>
            <person name="Schulz F."/>
            <person name="Roux S."/>
            <person name="Paez-Espino D."/>
            <person name="Jungbluth S."/>
            <person name="Walsh D.A."/>
            <person name="Denef V.J."/>
            <person name="McMahon K.D."/>
            <person name="Konstantinidis K.T."/>
            <person name="Eloe-Fadrosh E.A."/>
            <person name="Kyrpides N.C."/>
            <person name="Woyke T."/>
        </authorList>
    </citation>
    <scope>NUCLEOTIDE SEQUENCE</scope>
    <source>
        <strain evidence="2">GVMAG-S-1101182-85</strain>
    </source>
</reference>
<organism evidence="2">
    <name type="scientific">viral metagenome</name>
    <dbReference type="NCBI Taxonomy" id="1070528"/>
    <lineage>
        <taxon>unclassified sequences</taxon>
        <taxon>metagenomes</taxon>
        <taxon>organismal metagenomes</taxon>
    </lineage>
</organism>
<protein>
    <submittedName>
        <fullName evidence="2">Uncharacterized protein</fullName>
    </submittedName>
</protein>
<accession>A0A6C0K7X8</accession>
<dbReference type="EMBL" id="MN740831">
    <property type="protein sequence ID" value="QHU14155.1"/>
    <property type="molecule type" value="Genomic_DNA"/>
</dbReference>
<evidence type="ECO:0000256" key="1">
    <source>
        <dbReference type="SAM" id="MobiDB-lite"/>
    </source>
</evidence>
<name>A0A6C0K7X8_9ZZZZ</name>